<keyword evidence="1" id="KW-0805">Transcription regulation</keyword>
<dbReference type="InterPro" id="IPR014757">
    <property type="entry name" value="Tscrpt_reg_IclR_C"/>
</dbReference>
<reference evidence="7 8" key="1">
    <citation type="submission" date="2023-07" db="EMBL/GenBank/DDBJ databases">
        <title>Sorghum-associated microbial communities from plants grown in Nebraska, USA.</title>
        <authorList>
            <person name="Schachtman D."/>
        </authorList>
    </citation>
    <scope>NUCLEOTIDE SEQUENCE [LARGE SCALE GENOMIC DNA]</scope>
    <source>
        <strain evidence="7 8">DS1607</strain>
    </source>
</reference>
<evidence type="ECO:0000259" key="6">
    <source>
        <dbReference type="PROSITE" id="PS51078"/>
    </source>
</evidence>
<dbReference type="InterPro" id="IPR029016">
    <property type="entry name" value="GAF-like_dom_sf"/>
</dbReference>
<dbReference type="RefSeq" id="WP_307688713.1">
    <property type="nucleotide sequence ID" value="NZ_JAUSRO010000003.1"/>
</dbReference>
<gene>
    <name evidence="7" type="ORF">J2W36_001139</name>
</gene>
<sequence>MTENESPQGGTPRTGTQSIERVVGMLRVVASRGRRGMRIGEVATTSGLPQSTCFRMLQRLEIEGLVDRDPHTRKYFLGPLLHELGLLARPRYRLSELCDAAVHRLADLTQDTVYLSERSGMEAVCTNRALGDYPIKAMPLDIGIRRPLGVGAGGLAMLCAMPVEEAEAIIDANGHRYEKFASFTADFLREAVARGRAQGYSFLDSVVTPGTAAIGVAFPTENPVGAISIAAISGRLESERREDLARELKQQVRKVEAAMNSAGGLSESSDNAKKT</sequence>
<keyword evidence="8" id="KW-1185">Reference proteome</keyword>
<protein>
    <submittedName>
        <fullName evidence="7">DNA-binding IclR family transcriptional regulator</fullName>
    </submittedName>
</protein>
<dbReference type="Pfam" id="PF09339">
    <property type="entry name" value="HTH_IclR"/>
    <property type="match status" value="1"/>
</dbReference>
<accession>A0ABT9S3T0</accession>
<dbReference type="Gene3D" id="1.10.10.10">
    <property type="entry name" value="Winged helix-like DNA-binding domain superfamily/Winged helix DNA-binding domain"/>
    <property type="match status" value="1"/>
</dbReference>
<name>A0ABT9S3T0_9BURK</name>
<dbReference type="SMART" id="SM00346">
    <property type="entry name" value="HTH_ICLR"/>
    <property type="match status" value="1"/>
</dbReference>
<keyword evidence="2 7" id="KW-0238">DNA-binding</keyword>
<dbReference type="Pfam" id="PF01614">
    <property type="entry name" value="IclR_C"/>
    <property type="match status" value="1"/>
</dbReference>
<keyword evidence="3" id="KW-0804">Transcription</keyword>
<feature type="region of interest" description="Disordered" evidence="4">
    <location>
        <begin position="256"/>
        <end position="275"/>
    </location>
</feature>
<organism evidence="7 8">
    <name type="scientific">Variovorax ginsengisoli</name>
    <dbReference type="NCBI Taxonomy" id="363844"/>
    <lineage>
        <taxon>Bacteria</taxon>
        <taxon>Pseudomonadati</taxon>
        <taxon>Pseudomonadota</taxon>
        <taxon>Betaproteobacteria</taxon>
        <taxon>Burkholderiales</taxon>
        <taxon>Comamonadaceae</taxon>
        <taxon>Variovorax</taxon>
    </lineage>
</organism>
<evidence type="ECO:0000313" key="7">
    <source>
        <dbReference type="EMBL" id="MDP9898895.1"/>
    </source>
</evidence>
<dbReference type="SUPFAM" id="SSF46785">
    <property type="entry name" value="Winged helix' DNA-binding domain"/>
    <property type="match status" value="1"/>
</dbReference>
<evidence type="ECO:0000256" key="4">
    <source>
        <dbReference type="SAM" id="MobiDB-lite"/>
    </source>
</evidence>
<dbReference type="InterPro" id="IPR005471">
    <property type="entry name" value="Tscrpt_reg_IclR_N"/>
</dbReference>
<dbReference type="PROSITE" id="PS51077">
    <property type="entry name" value="HTH_ICLR"/>
    <property type="match status" value="1"/>
</dbReference>
<dbReference type="Gene3D" id="3.30.450.40">
    <property type="match status" value="1"/>
</dbReference>
<dbReference type="SUPFAM" id="SSF55781">
    <property type="entry name" value="GAF domain-like"/>
    <property type="match status" value="1"/>
</dbReference>
<evidence type="ECO:0000313" key="8">
    <source>
        <dbReference type="Proteomes" id="UP001226867"/>
    </source>
</evidence>
<feature type="domain" description="HTH iclR-type" evidence="5">
    <location>
        <begin position="16"/>
        <end position="79"/>
    </location>
</feature>
<evidence type="ECO:0000256" key="1">
    <source>
        <dbReference type="ARBA" id="ARBA00023015"/>
    </source>
</evidence>
<evidence type="ECO:0000259" key="5">
    <source>
        <dbReference type="PROSITE" id="PS51077"/>
    </source>
</evidence>
<dbReference type="InterPro" id="IPR050707">
    <property type="entry name" value="HTH_MetabolicPath_Reg"/>
</dbReference>
<dbReference type="InterPro" id="IPR036390">
    <property type="entry name" value="WH_DNA-bd_sf"/>
</dbReference>
<proteinExistence type="predicted"/>
<dbReference type="EMBL" id="JAUSRO010000003">
    <property type="protein sequence ID" value="MDP9898895.1"/>
    <property type="molecule type" value="Genomic_DNA"/>
</dbReference>
<dbReference type="PANTHER" id="PTHR30136">
    <property type="entry name" value="HELIX-TURN-HELIX TRANSCRIPTIONAL REGULATOR, ICLR FAMILY"/>
    <property type="match status" value="1"/>
</dbReference>
<dbReference type="InterPro" id="IPR036388">
    <property type="entry name" value="WH-like_DNA-bd_sf"/>
</dbReference>
<dbReference type="GO" id="GO:0003677">
    <property type="term" value="F:DNA binding"/>
    <property type="evidence" value="ECO:0007669"/>
    <property type="project" value="UniProtKB-KW"/>
</dbReference>
<dbReference type="PANTHER" id="PTHR30136:SF39">
    <property type="entry name" value="TRANSCRIPTIONAL REGULATORY PROTEIN"/>
    <property type="match status" value="1"/>
</dbReference>
<evidence type="ECO:0000256" key="3">
    <source>
        <dbReference type="ARBA" id="ARBA00023163"/>
    </source>
</evidence>
<comment type="caution">
    <text evidence="7">The sequence shown here is derived from an EMBL/GenBank/DDBJ whole genome shotgun (WGS) entry which is preliminary data.</text>
</comment>
<dbReference type="PROSITE" id="PS51078">
    <property type="entry name" value="ICLR_ED"/>
    <property type="match status" value="1"/>
</dbReference>
<feature type="domain" description="IclR-ED" evidence="6">
    <location>
        <begin position="80"/>
        <end position="261"/>
    </location>
</feature>
<evidence type="ECO:0000256" key="2">
    <source>
        <dbReference type="ARBA" id="ARBA00023125"/>
    </source>
</evidence>
<dbReference type="Proteomes" id="UP001226867">
    <property type="component" value="Unassembled WGS sequence"/>
</dbReference>